<dbReference type="Pfam" id="PF02469">
    <property type="entry name" value="Fasciclin"/>
    <property type="match status" value="2"/>
</dbReference>
<dbReference type="GO" id="GO:0031012">
    <property type="term" value="C:extracellular matrix"/>
    <property type="evidence" value="ECO:0007669"/>
    <property type="project" value="TreeGrafter"/>
</dbReference>
<dbReference type="EMBL" id="CAIIXF020000005">
    <property type="protein sequence ID" value="CAH1783771.1"/>
    <property type="molecule type" value="Genomic_DNA"/>
</dbReference>
<comment type="caution">
    <text evidence="1">The sequence shown here is derived from an EMBL/GenBank/DDBJ whole genome shotgun (WGS) entry which is preliminary data.</text>
</comment>
<reference evidence="1" key="1">
    <citation type="submission" date="2022-03" db="EMBL/GenBank/DDBJ databases">
        <authorList>
            <person name="Martin C."/>
        </authorList>
    </citation>
    <scope>NUCLEOTIDE SEQUENCE</scope>
</reference>
<organism evidence="1 2">
    <name type="scientific">Owenia fusiformis</name>
    <name type="common">Polychaete worm</name>
    <dbReference type="NCBI Taxonomy" id="6347"/>
    <lineage>
        <taxon>Eukaryota</taxon>
        <taxon>Metazoa</taxon>
        <taxon>Spiralia</taxon>
        <taxon>Lophotrochozoa</taxon>
        <taxon>Annelida</taxon>
        <taxon>Polychaeta</taxon>
        <taxon>Sedentaria</taxon>
        <taxon>Canalipalpata</taxon>
        <taxon>Sabellida</taxon>
        <taxon>Oweniida</taxon>
        <taxon>Oweniidae</taxon>
        <taxon>Owenia</taxon>
    </lineage>
</organism>
<gene>
    <name evidence="1" type="ORF">OFUS_LOCUS10076</name>
</gene>
<dbReference type="GO" id="GO:0007155">
    <property type="term" value="P:cell adhesion"/>
    <property type="evidence" value="ECO:0007669"/>
    <property type="project" value="TreeGrafter"/>
</dbReference>
<dbReference type="PANTHER" id="PTHR10900">
    <property type="entry name" value="PERIOSTIN-RELATED"/>
    <property type="match status" value="1"/>
</dbReference>
<sequence>MKVLILSVLATLALGAPGVIHMQQRRHQYKEGVTIEETLRKYGISTLLKLAKDAGLPMGETGPFTVFAPTDEAFSTLSPQILRELEKDKELLKNVLLYHIVGGSVMSNDITNEMTAQSMWTGHDIRFNIYKRMLEKDTRVTADGSPIIIADIKCSNGVIHIIDRVMYPIPSDTAAAFVAGEQKEFSTLLTALTKANLVDTLKGKGPFTVFAPTDEAFKRLKPGVLDHLLANVTLLKSVLEYHVVSGTFFSDGFDDQAKITTLNGKSVIVRLLEDIVVVNTAFVQYPDNVVTNGVVHGIQAVLMPPNVHLQLVES</sequence>
<dbReference type="SUPFAM" id="SSF82153">
    <property type="entry name" value="FAS1 domain"/>
    <property type="match status" value="2"/>
</dbReference>
<keyword evidence="2" id="KW-1185">Reference proteome</keyword>
<dbReference type="AlphaFoldDB" id="A0A8J1T8H9"/>
<dbReference type="GO" id="GO:0050839">
    <property type="term" value="F:cell adhesion molecule binding"/>
    <property type="evidence" value="ECO:0007669"/>
    <property type="project" value="TreeGrafter"/>
</dbReference>
<dbReference type="Gene3D" id="2.30.180.10">
    <property type="entry name" value="FAS1 domain"/>
    <property type="match status" value="2"/>
</dbReference>
<evidence type="ECO:0000313" key="1">
    <source>
        <dbReference type="EMBL" id="CAH1783771.1"/>
    </source>
</evidence>
<dbReference type="PROSITE" id="PS50213">
    <property type="entry name" value="FAS1"/>
    <property type="match status" value="2"/>
</dbReference>
<dbReference type="OrthoDB" id="286301at2759"/>
<dbReference type="Proteomes" id="UP000749559">
    <property type="component" value="Unassembled WGS sequence"/>
</dbReference>
<proteinExistence type="predicted"/>
<protein>
    <submittedName>
        <fullName evidence="1">Uncharacterized protein</fullName>
    </submittedName>
</protein>
<dbReference type="InterPro" id="IPR050904">
    <property type="entry name" value="Adhesion/Biosynth-related"/>
</dbReference>
<accession>A0A8J1T8H9</accession>
<dbReference type="SMART" id="SM00554">
    <property type="entry name" value="FAS1"/>
    <property type="match status" value="2"/>
</dbReference>
<name>A0A8J1T8H9_OWEFU</name>
<dbReference type="InterPro" id="IPR000782">
    <property type="entry name" value="FAS1_domain"/>
</dbReference>
<evidence type="ECO:0000313" key="2">
    <source>
        <dbReference type="Proteomes" id="UP000749559"/>
    </source>
</evidence>
<dbReference type="GO" id="GO:0030198">
    <property type="term" value="P:extracellular matrix organization"/>
    <property type="evidence" value="ECO:0007669"/>
    <property type="project" value="TreeGrafter"/>
</dbReference>
<dbReference type="GO" id="GO:0005615">
    <property type="term" value="C:extracellular space"/>
    <property type="evidence" value="ECO:0007669"/>
    <property type="project" value="TreeGrafter"/>
</dbReference>
<dbReference type="PANTHER" id="PTHR10900:SF124">
    <property type="entry name" value="FI05614P"/>
    <property type="match status" value="1"/>
</dbReference>
<dbReference type="FunFam" id="2.30.180.10:FF:000032">
    <property type="entry name" value="Fasciclin domain-containing protein, putative"/>
    <property type="match status" value="2"/>
</dbReference>
<dbReference type="InterPro" id="IPR036378">
    <property type="entry name" value="FAS1_dom_sf"/>
</dbReference>